<dbReference type="NCBIfam" id="TIGR02532">
    <property type="entry name" value="IV_pilin_GFxxxE"/>
    <property type="match status" value="1"/>
</dbReference>
<reference evidence="1 2" key="1">
    <citation type="submission" date="2022-08" db="EMBL/GenBank/DDBJ databases">
        <title>Reclassification of Massilia species as members of the genera Telluria, Duganella, Pseudoduganella, Mokoshia gen. nov. and Zemynaea gen. nov. using orthogonal and non-orthogonal genome-based approaches.</title>
        <authorList>
            <person name="Bowman J.P."/>
        </authorList>
    </citation>
    <scope>NUCLEOTIDE SEQUENCE [LARGE SCALE GENOMIC DNA]</scope>
    <source>
        <strain evidence="1 2">LMG 28164</strain>
    </source>
</reference>
<protein>
    <submittedName>
        <fullName evidence="1">PilW family protein</fullName>
    </submittedName>
</protein>
<evidence type="ECO:0000313" key="1">
    <source>
        <dbReference type="EMBL" id="MCS0592255.1"/>
    </source>
</evidence>
<proteinExistence type="predicted"/>
<evidence type="ECO:0000313" key="2">
    <source>
        <dbReference type="Proteomes" id="UP001205560"/>
    </source>
</evidence>
<dbReference type="InterPro" id="IPR012902">
    <property type="entry name" value="N_methyl_site"/>
</dbReference>
<accession>A0ABT2ADR7</accession>
<dbReference type="EMBL" id="JANUGX010000039">
    <property type="protein sequence ID" value="MCS0592255.1"/>
    <property type="molecule type" value="Genomic_DNA"/>
</dbReference>
<dbReference type="PROSITE" id="PS00409">
    <property type="entry name" value="PROKAR_NTER_METHYL"/>
    <property type="match status" value="1"/>
</dbReference>
<gene>
    <name evidence="1" type="ORF">NX782_24015</name>
</gene>
<name>A0ABT2ADR7_9BURK</name>
<organism evidence="1 2">
    <name type="scientific">Massilia norwichensis</name>
    <dbReference type="NCBI Taxonomy" id="1442366"/>
    <lineage>
        <taxon>Bacteria</taxon>
        <taxon>Pseudomonadati</taxon>
        <taxon>Pseudomonadota</taxon>
        <taxon>Betaproteobacteria</taxon>
        <taxon>Burkholderiales</taxon>
        <taxon>Oxalobacteraceae</taxon>
        <taxon>Telluria group</taxon>
        <taxon>Massilia</taxon>
    </lineage>
</organism>
<keyword evidence="2" id="KW-1185">Reference proteome</keyword>
<sequence>MIGLSRASQAGLTLVEMMVAMAIGLAVVLAAARLLGLANHAYAAQVEAAALDDAGRYALDIVGRAVRQTAHADPLQLDLSAPVDVLPARLAGLDARSLGSSTAGIATPLAAVANGSDVLAVRFPGAGGGTNGDGSVLNCAGFAVPSFEEGWSIFYVAKNGDGEPELRCKYRGSGSGSWSAHAVVAGVDSFQVLYGIDTDTPRDGAANRYLNADAIQALDAAFAGLPAQELNRRTWWKRVVSVRVALLLHGARTTRHGAVNTEFQLFGPLHAAEAAAGDTGTVVREDALPDQLRRRERRLFSMTVALPAGAL</sequence>
<dbReference type="Proteomes" id="UP001205560">
    <property type="component" value="Unassembled WGS sequence"/>
</dbReference>
<comment type="caution">
    <text evidence="1">The sequence shown here is derived from an EMBL/GenBank/DDBJ whole genome shotgun (WGS) entry which is preliminary data.</text>
</comment>
<dbReference type="InterPro" id="IPR032092">
    <property type="entry name" value="PilW"/>
</dbReference>
<dbReference type="Pfam" id="PF16074">
    <property type="entry name" value="PilW"/>
    <property type="match status" value="1"/>
</dbReference>
<dbReference type="RefSeq" id="WP_258848025.1">
    <property type="nucleotide sequence ID" value="NZ_JANUGX010000039.1"/>
</dbReference>
<dbReference type="Pfam" id="PF07963">
    <property type="entry name" value="N_methyl"/>
    <property type="match status" value="1"/>
</dbReference>